<name>E6PP12_9ZZZZ</name>
<dbReference type="PANTHER" id="PTHR45138">
    <property type="entry name" value="REGULATORY COMPONENTS OF SENSORY TRANSDUCTION SYSTEM"/>
    <property type="match status" value="1"/>
</dbReference>
<dbReference type="NCBIfam" id="TIGR00254">
    <property type="entry name" value="GGDEF"/>
    <property type="match status" value="1"/>
</dbReference>
<dbReference type="InterPro" id="IPR050469">
    <property type="entry name" value="Diguanylate_Cyclase"/>
</dbReference>
<dbReference type="GO" id="GO:0052621">
    <property type="term" value="F:diguanylate cyclase activity"/>
    <property type="evidence" value="ECO:0007669"/>
    <property type="project" value="TreeGrafter"/>
</dbReference>
<evidence type="ECO:0000256" key="1">
    <source>
        <dbReference type="SAM" id="MobiDB-lite"/>
    </source>
</evidence>
<dbReference type="PANTHER" id="PTHR45138:SF9">
    <property type="entry name" value="DIGUANYLATE CYCLASE DGCM-RELATED"/>
    <property type="match status" value="1"/>
</dbReference>
<organism evidence="3">
    <name type="scientific">mine drainage metagenome</name>
    <dbReference type="NCBI Taxonomy" id="410659"/>
    <lineage>
        <taxon>unclassified sequences</taxon>
        <taxon>metagenomes</taxon>
        <taxon>ecological metagenomes</taxon>
    </lineage>
</organism>
<proteinExistence type="predicted"/>
<accession>E6PP12</accession>
<dbReference type="AlphaFoldDB" id="E6PP12"/>
<dbReference type="GO" id="GO:0016829">
    <property type="term" value="F:lyase activity"/>
    <property type="evidence" value="ECO:0007669"/>
    <property type="project" value="UniProtKB-KW"/>
</dbReference>
<dbReference type="GO" id="GO:0005886">
    <property type="term" value="C:plasma membrane"/>
    <property type="evidence" value="ECO:0007669"/>
    <property type="project" value="TreeGrafter"/>
</dbReference>
<evidence type="ECO:0000313" key="3">
    <source>
        <dbReference type="EMBL" id="CBH96664.1"/>
    </source>
</evidence>
<dbReference type="GO" id="GO:1902201">
    <property type="term" value="P:negative regulation of bacterial-type flagellum-dependent cell motility"/>
    <property type="evidence" value="ECO:0007669"/>
    <property type="project" value="TreeGrafter"/>
</dbReference>
<dbReference type="SUPFAM" id="SSF55073">
    <property type="entry name" value="Nucleotide cyclase"/>
    <property type="match status" value="1"/>
</dbReference>
<dbReference type="PROSITE" id="PS50887">
    <property type="entry name" value="GGDEF"/>
    <property type="match status" value="1"/>
</dbReference>
<feature type="compositionally biased region" description="Basic residues" evidence="1">
    <location>
        <begin position="136"/>
        <end position="146"/>
    </location>
</feature>
<dbReference type="InterPro" id="IPR029787">
    <property type="entry name" value="Nucleotide_cyclase"/>
</dbReference>
<dbReference type="EC" id="4.6.1.-" evidence="3"/>
<comment type="caution">
    <text evidence="3">The sequence shown here is derived from an EMBL/GenBank/DDBJ whole genome shotgun (WGS) entry which is preliminary data.</text>
</comment>
<feature type="domain" description="GGDEF" evidence="2">
    <location>
        <begin position="1"/>
        <end position="127"/>
    </location>
</feature>
<sequence length="146" mass="15742">MLADLDHFKGINDSFGHATGDEVPRHVGSIIHSTLRAGAEVGRWGGEEFLIVLPDTSIGDALACAKLIHEPLASTGFNMPERFAVTVSLGLAAWSSGETFPAFFSRADHAMYEAKIAGRTTSASSSRHGRQAWAPRLRKPPGHYEI</sequence>
<evidence type="ECO:0000259" key="2">
    <source>
        <dbReference type="PROSITE" id="PS50887"/>
    </source>
</evidence>
<feature type="region of interest" description="Disordered" evidence="1">
    <location>
        <begin position="120"/>
        <end position="146"/>
    </location>
</feature>
<dbReference type="Gene3D" id="3.30.70.270">
    <property type="match status" value="1"/>
</dbReference>
<protein>
    <submittedName>
        <fullName evidence="3">Response regulator pleD (Stalked cell differentiation-controlling protein)</fullName>
        <ecNumber evidence="3">4.6.1.-</ecNumber>
    </submittedName>
</protein>
<gene>
    <name evidence="3" type="ORF">CARN2_2379</name>
</gene>
<dbReference type="EMBL" id="CABM01000030">
    <property type="protein sequence ID" value="CBH96664.1"/>
    <property type="molecule type" value="Genomic_DNA"/>
</dbReference>
<dbReference type="CDD" id="cd01949">
    <property type="entry name" value="GGDEF"/>
    <property type="match status" value="1"/>
</dbReference>
<keyword evidence="3" id="KW-0456">Lyase</keyword>
<dbReference type="InterPro" id="IPR000160">
    <property type="entry name" value="GGDEF_dom"/>
</dbReference>
<reference evidence="3" key="1">
    <citation type="submission" date="2009-10" db="EMBL/GenBank/DDBJ databases">
        <title>Diversity of trophic interactions inside an arsenic-rich microbial ecosystem.</title>
        <authorList>
            <person name="Bertin P.N."/>
            <person name="Heinrich-Salmeron A."/>
            <person name="Pelletier E."/>
            <person name="Goulhen-Chollet F."/>
            <person name="Arsene-Ploetze F."/>
            <person name="Gallien S."/>
            <person name="Calteau A."/>
            <person name="Vallenet D."/>
            <person name="Casiot C."/>
            <person name="Chane-Woon-Ming B."/>
            <person name="Giloteaux L."/>
            <person name="Barakat M."/>
            <person name="Bonnefoy V."/>
            <person name="Bruneel O."/>
            <person name="Chandler M."/>
            <person name="Cleiss J."/>
            <person name="Duran R."/>
            <person name="Elbaz-Poulichet F."/>
            <person name="Fonknechten N."/>
            <person name="Lauga B."/>
            <person name="Mornico D."/>
            <person name="Ortet P."/>
            <person name="Schaeffer C."/>
            <person name="Siguier P."/>
            <person name="Alexander Thil Smith A."/>
            <person name="Van Dorsselaer A."/>
            <person name="Weissenbach J."/>
            <person name="Medigue C."/>
            <person name="Le Paslier D."/>
        </authorList>
    </citation>
    <scope>NUCLEOTIDE SEQUENCE</scope>
</reference>
<dbReference type="Pfam" id="PF00990">
    <property type="entry name" value="GGDEF"/>
    <property type="match status" value="1"/>
</dbReference>
<dbReference type="GO" id="GO:0043709">
    <property type="term" value="P:cell adhesion involved in single-species biofilm formation"/>
    <property type="evidence" value="ECO:0007669"/>
    <property type="project" value="TreeGrafter"/>
</dbReference>
<dbReference type="InterPro" id="IPR043128">
    <property type="entry name" value="Rev_trsase/Diguanyl_cyclase"/>
</dbReference>
<dbReference type="SMART" id="SM00267">
    <property type="entry name" value="GGDEF"/>
    <property type="match status" value="1"/>
</dbReference>